<reference evidence="2" key="1">
    <citation type="journal article" date="2017" name="Nature">
        <title>The sunflower genome provides insights into oil metabolism, flowering and Asterid evolution.</title>
        <authorList>
            <person name="Badouin H."/>
            <person name="Gouzy J."/>
            <person name="Grassa C.J."/>
            <person name="Murat F."/>
            <person name="Staton S.E."/>
            <person name="Cottret L."/>
            <person name="Lelandais-Briere C."/>
            <person name="Owens G.L."/>
            <person name="Carrere S."/>
            <person name="Mayjonade B."/>
            <person name="Legrand L."/>
            <person name="Gill N."/>
            <person name="Kane N.C."/>
            <person name="Bowers J.E."/>
            <person name="Hubner S."/>
            <person name="Bellec A."/>
            <person name="Berard A."/>
            <person name="Berges H."/>
            <person name="Blanchet N."/>
            <person name="Boniface M.C."/>
            <person name="Brunel D."/>
            <person name="Catrice O."/>
            <person name="Chaidir N."/>
            <person name="Claudel C."/>
            <person name="Donnadieu C."/>
            <person name="Faraut T."/>
            <person name="Fievet G."/>
            <person name="Helmstetter N."/>
            <person name="King M."/>
            <person name="Knapp S.J."/>
            <person name="Lai Z."/>
            <person name="Le Paslier M.C."/>
            <person name="Lippi Y."/>
            <person name="Lorenzon L."/>
            <person name="Mandel J.R."/>
            <person name="Marage G."/>
            <person name="Marchand G."/>
            <person name="Marquand E."/>
            <person name="Bret-Mestries E."/>
            <person name="Morien E."/>
            <person name="Nambeesan S."/>
            <person name="Nguyen T."/>
            <person name="Pegot-Espagnet P."/>
            <person name="Pouilly N."/>
            <person name="Raftis F."/>
            <person name="Sallet E."/>
            <person name="Schiex T."/>
            <person name="Thomas J."/>
            <person name="Vandecasteele C."/>
            <person name="Vares D."/>
            <person name="Vear F."/>
            <person name="Vautrin S."/>
            <person name="Crespi M."/>
            <person name="Mangin B."/>
            <person name="Burke J.M."/>
            <person name="Salse J."/>
            <person name="Munos S."/>
            <person name="Vincourt P."/>
            <person name="Rieseberg L.H."/>
            <person name="Langlade N.B."/>
        </authorList>
    </citation>
    <scope>NUCLEOTIDE SEQUENCE</scope>
    <source>
        <tissue evidence="2">Leaves</tissue>
    </source>
</reference>
<keyword evidence="1" id="KW-1133">Transmembrane helix</keyword>
<keyword evidence="1" id="KW-0472">Membrane</keyword>
<comment type="caution">
    <text evidence="2">The sequence shown here is derived from an EMBL/GenBank/DDBJ whole genome shotgun (WGS) entry which is preliminary data.</text>
</comment>
<organism evidence="2 3">
    <name type="scientific">Helianthus annuus</name>
    <name type="common">Common sunflower</name>
    <dbReference type="NCBI Taxonomy" id="4232"/>
    <lineage>
        <taxon>Eukaryota</taxon>
        <taxon>Viridiplantae</taxon>
        <taxon>Streptophyta</taxon>
        <taxon>Embryophyta</taxon>
        <taxon>Tracheophyta</taxon>
        <taxon>Spermatophyta</taxon>
        <taxon>Magnoliopsida</taxon>
        <taxon>eudicotyledons</taxon>
        <taxon>Gunneridae</taxon>
        <taxon>Pentapetalae</taxon>
        <taxon>asterids</taxon>
        <taxon>campanulids</taxon>
        <taxon>Asterales</taxon>
        <taxon>Asteraceae</taxon>
        <taxon>Asteroideae</taxon>
        <taxon>Heliantheae alliance</taxon>
        <taxon>Heliantheae</taxon>
        <taxon>Helianthus</taxon>
    </lineage>
</organism>
<feature type="transmembrane region" description="Helical" evidence="1">
    <location>
        <begin position="21"/>
        <end position="40"/>
    </location>
</feature>
<reference evidence="2" key="2">
    <citation type="submission" date="2020-06" db="EMBL/GenBank/DDBJ databases">
        <title>Helianthus annuus Genome sequencing and assembly Release 2.</title>
        <authorList>
            <person name="Gouzy J."/>
            <person name="Langlade N."/>
            <person name="Munos S."/>
        </authorList>
    </citation>
    <scope>NUCLEOTIDE SEQUENCE</scope>
    <source>
        <tissue evidence="2">Leaves</tissue>
    </source>
</reference>
<accession>A0A9K3JAB5</accession>
<keyword evidence="1" id="KW-0812">Transmembrane</keyword>
<dbReference type="Proteomes" id="UP000215914">
    <property type="component" value="Unassembled WGS sequence"/>
</dbReference>
<gene>
    <name evidence="2" type="ORF">HanXRQr2_Chr04g0185721</name>
</gene>
<evidence type="ECO:0000256" key="1">
    <source>
        <dbReference type="SAM" id="Phobius"/>
    </source>
</evidence>
<proteinExistence type="predicted"/>
<dbReference type="PROSITE" id="PS51257">
    <property type="entry name" value="PROKAR_LIPOPROTEIN"/>
    <property type="match status" value="1"/>
</dbReference>
<keyword evidence="3" id="KW-1185">Reference proteome</keyword>
<name>A0A9K3JAB5_HELAN</name>
<evidence type="ECO:0000313" key="2">
    <source>
        <dbReference type="EMBL" id="KAF5811811.1"/>
    </source>
</evidence>
<evidence type="ECO:0000313" key="3">
    <source>
        <dbReference type="Proteomes" id="UP000215914"/>
    </source>
</evidence>
<protein>
    <submittedName>
        <fullName evidence="2">Uncharacterized protein</fullName>
    </submittedName>
</protein>
<sequence length="51" mass="5777">METKTQMGLKKKHLRTKGGGGFCFFGACEMMMMMMLFSGMDGWMDACNIKK</sequence>
<dbReference type="Gramene" id="mRNA:HanXRQr2_Chr04g0185721">
    <property type="protein sequence ID" value="mRNA:HanXRQr2_Chr04g0185721"/>
    <property type="gene ID" value="HanXRQr2_Chr04g0185721"/>
</dbReference>
<dbReference type="AlphaFoldDB" id="A0A9K3JAB5"/>
<dbReference type="EMBL" id="MNCJ02000319">
    <property type="protein sequence ID" value="KAF5811811.1"/>
    <property type="molecule type" value="Genomic_DNA"/>
</dbReference>